<evidence type="ECO:0000256" key="2">
    <source>
        <dbReference type="ARBA" id="ARBA00004993"/>
    </source>
</evidence>
<evidence type="ECO:0000259" key="14">
    <source>
        <dbReference type="Pfam" id="PF01648"/>
    </source>
</evidence>
<dbReference type="STRING" id="65735.SAMN04488075_2494"/>
<dbReference type="GO" id="GO:0009366">
    <property type="term" value="C:enterobactin synthetase complex"/>
    <property type="evidence" value="ECO:0007669"/>
    <property type="project" value="InterPro"/>
</dbReference>
<evidence type="ECO:0000256" key="5">
    <source>
        <dbReference type="ARBA" id="ARBA00019087"/>
    </source>
</evidence>
<evidence type="ECO:0000256" key="7">
    <source>
        <dbReference type="ARBA" id="ARBA00023191"/>
    </source>
</evidence>
<feature type="binding site" evidence="12">
    <location>
        <position position="117"/>
    </location>
    <ligand>
        <name>CoA</name>
        <dbReference type="ChEBI" id="CHEBI:57287"/>
    </ligand>
</feature>
<keyword evidence="17" id="KW-1185">Reference proteome</keyword>
<feature type="binding site" evidence="13">
    <location>
        <position position="117"/>
    </location>
    <ligand>
        <name>Mg(2+)</name>
        <dbReference type="ChEBI" id="CHEBI:18420"/>
    </ligand>
</feature>
<dbReference type="InterPro" id="IPR041354">
    <property type="entry name" value="4PPT_N"/>
</dbReference>
<dbReference type="GO" id="GO:0000287">
    <property type="term" value="F:magnesium ion binding"/>
    <property type="evidence" value="ECO:0007669"/>
    <property type="project" value="InterPro"/>
</dbReference>
<evidence type="ECO:0000256" key="9">
    <source>
        <dbReference type="ARBA" id="ARBA00031996"/>
    </source>
</evidence>
<dbReference type="GO" id="GO:0008897">
    <property type="term" value="F:holo-[acyl-carrier-protein] synthase activity"/>
    <property type="evidence" value="ECO:0007669"/>
    <property type="project" value="InterPro"/>
</dbReference>
<evidence type="ECO:0000256" key="6">
    <source>
        <dbReference type="ARBA" id="ARBA00022679"/>
    </source>
</evidence>
<gene>
    <name evidence="16" type="ORF">SAMN04488075_2494</name>
</gene>
<feature type="domain" description="4'-phosphopantetheinyl transferase N-terminal" evidence="15">
    <location>
        <begin position="43"/>
        <end position="107"/>
    </location>
</feature>
<comment type="catalytic activity">
    <reaction evidence="10">
        <text>apo-[aryl-carrier protein] + CoA = holo-[aryl-carrier protein] + adenosine 3',5'-bisphosphate + H(+)</text>
        <dbReference type="Rhea" id="RHEA:48404"/>
        <dbReference type="Rhea" id="RHEA-COMP:15903"/>
        <dbReference type="Rhea" id="RHEA-COMP:17557"/>
        <dbReference type="ChEBI" id="CHEBI:15378"/>
        <dbReference type="ChEBI" id="CHEBI:29999"/>
        <dbReference type="ChEBI" id="CHEBI:57287"/>
        <dbReference type="ChEBI" id="CHEBI:58343"/>
        <dbReference type="ChEBI" id="CHEBI:64479"/>
    </reaction>
</comment>
<keyword evidence="13" id="KW-0460">Magnesium</keyword>
<evidence type="ECO:0000256" key="1">
    <source>
        <dbReference type="ARBA" id="ARBA00003937"/>
    </source>
</evidence>
<keyword evidence="6 16" id="KW-0808">Transferase</keyword>
<keyword evidence="13" id="KW-0479">Metal-binding</keyword>
<dbReference type="Pfam" id="PF01648">
    <property type="entry name" value="ACPS"/>
    <property type="match status" value="1"/>
</dbReference>
<feature type="binding site" evidence="12">
    <location>
        <position position="52"/>
    </location>
    <ligand>
        <name>CoA</name>
        <dbReference type="ChEBI" id="CHEBI:57287"/>
    </ligand>
</feature>
<dbReference type="RefSeq" id="WP_090848411.1">
    <property type="nucleotide sequence ID" value="NZ_FNXG01000004.1"/>
</dbReference>
<organism evidence="16 17">
    <name type="scientific">Paracoccus alkenifer</name>
    <dbReference type="NCBI Taxonomy" id="65735"/>
    <lineage>
        <taxon>Bacteria</taxon>
        <taxon>Pseudomonadati</taxon>
        <taxon>Pseudomonadota</taxon>
        <taxon>Alphaproteobacteria</taxon>
        <taxon>Rhodobacterales</taxon>
        <taxon>Paracoccaceae</taxon>
        <taxon>Paracoccus</taxon>
    </lineage>
</organism>
<dbReference type="PRINTS" id="PR01399">
    <property type="entry name" value="ENTSNTHTASED"/>
</dbReference>
<feature type="domain" description="4'-phosphopantetheinyl transferase" evidence="14">
    <location>
        <begin position="114"/>
        <end position="188"/>
    </location>
</feature>
<comment type="subunit">
    <text evidence="4">EntB, EntD, EntE, and EntF form a multienzyme complex called enterobactin synthase.</text>
</comment>
<evidence type="ECO:0000256" key="3">
    <source>
        <dbReference type="ARBA" id="ARBA00008342"/>
    </source>
</evidence>
<keyword evidence="7" id="KW-0259">Enterobactin biosynthesis</keyword>
<evidence type="ECO:0000256" key="8">
    <source>
        <dbReference type="ARBA" id="ARBA00029894"/>
    </source>
</evidence>
<comment type="catalytic activity">
    <reaction evidence="11">
        <text>apo-[peptidyl-carrier protein] + CoA = holo-[peptidyl-carrier protein] + adenosine 3',5'-bisphosphate + H(+)</text>
        <dbReference type="Rhea" id="RHEA:46228"/>
        <dbReference type="Rhea" id="RHEA-COMP:11479"/>
        <dbReference type="Rhea" id="RHEA-COMP:11480"/>
        <dbReference type="ChEBI" id="CHEBI:15378"/>
        <dbReference type="ChEBI" id="CHEBI:29999"/>
        <dbReference type="ChEBI" id="CHEBI:57287"/>
        <dbReference type="ChEBI" id="CHEBI:58343"/>
        <dbReference type="ChEBI" id="CHEBI:64479"/>
    </reaction>
</comment>
<dbReference type="UniPathway" id="UPA00017"/>
<protein>
    <recommendedName>
        <fullName evidence="5">Enterobactin synthase component D</fullName>
    </recommendedName>
    <alternativeName>
        <fullName evidence="8">4'-phosphopantetheinyl transferase EntD</fullName>
    </alternativeName>
    <alternativeName>
        <fullName evidence="9">Enterochelin synthase D</fullName>
    </alternativeName>
</protein>
<dbReference type="EMBL" id="FNXG01000004">
    <property type="protein sequence ID" value="SEI05193.1"/>
    <property type="molecule type" value="Genomic_DNA"/>
</dbReference>
<feature type="binding site" evidence="12">
    <location>
        <position position="159"/>
    </location>
    <ligand>
        <name>CoA</name>
        <dbReference type="ChEBI" id="CHEBI:57287"/>
    </ligand>
</feature>
<evidence type="ECO:0000256" key="4">
    <source>
        <dbReference type="ARBA" id="ARBA00011503"/>
    </source>
</evidence>
<evidence type="ECO:0000259" key="15">
    <source>
        <dbReference type="Pfam" id="PF17837"/>
    </source>
</evidence>
<dbReference type="InterPro" id="IPR003542">
    <property type="entry name" value="Enbac_synth_compD-like"/>
</dbReference>
<dbReference type="InterPro" id="IPR037143">
    <property type="entry name" value="4-PPantetheinyl_Trfase_dom_sf"/>
</dbReference>
<comment type="similarity">
    <text evidence="3">Belongs to the P-Pant transferase superfamily. EntD family.</text>
</comment>
<evidence type="ECO:0000313" key="17">
    <source>
        <dbReference type="Proteomes" id="UP000199125"/>
    </source>
</evidence>
<dbReference type="PANTHER" id="PTHR38096:SF1">
    <property type="entry name" value="ENTEROBACTIN SYNTHASE COMPONENT D"/>
    <property type="match status" value="1"/>
</dbReference>
<accession>A0A1H6MZB1</accession>
<feature type="binding site" evidence="13">
    <location>
        <position position="118"/>
    </location>
    <ligand>
        <name>Mg(2+)</name>
        <dbReference type="ChEBI" id="CHEBI:18420"/>
    </ligand>
</feature>
<comment type="pathway">
    <text evidence="2">Siderophore biosynthesis; enterobactin biosynthesis.</text>
</comment>
<feature type="binding site" evidence="12">
    <location>
        <position position="163"/>
    </location>
    <ligand>
        <name>CoA</name>
        <dbReference type="ChEBI" id="CHEBI:57287"/>
    </ligand>
</feature>
<dbReference type="GO" id="GO:0009239">
    <property type="term" value="P:enterobactin biosynthetic process"/>
    <property type="evidence" value="ECO:0007669"/>
    <property type="project" value="UniProtKB-UniPathway"/>
</dbReference>
<dbReference type="SUPFAM" id="SSF56214">
    <property type="entry name" value="4'-phosphopantetheinyl transferase"/>
    <property type="match status" value="1"/>
</dbReference>
<dbReference type="Proteomes" id="UP000199125">
    <property type="component" value="Unassembled WGS sequence"/>
</dbReference>
<name>A0A1H6MZB1_9RHOB</name>
<reference evidence="17" key="1">
    <citation type="submission" date="2016-10" db="EMBL/GenBank/DDBJ databases">
        <authorList>
            <person name="Varghese N."/>
            <person name="Submissions S."/>
        </authorList>
    </citation>
    <scope>NUCLEOTIDE SEQUENCE [LARGE SCALE GENOMIC DNA]</scope>
    <source>
        <strain evidence="17">DSM 11593</strain>
    </source>
</reference>
<dbReference type="GO" id="GO:0005886">
    <property type="term" value="C:plasma membrane"/>
    <property type="evidence" value="ECO:0007669"/>
    <property type="project" value="TreeGrafter"/>
</dbReference>
<dbReference type="OrthoDB" id="8210607at2"/>
<evidence type="ECO:0000256" key="11">
    <source>
        <dbReference type="ARBA" id="ARBA00049191"/>
    </source>
</evidence>
<feature type="binding site" evidence="12">
    <location>
        <begin position="96"/>
        <end position="97"/>
    </location>
    <ligand>
        <name>CoA</name>
        <dbReference type="ChEBI" id="CHEBI:57287"/>
    </ligand>
</feature>
<evidence type="ECO:0000256" key="10">
    <source>
        <dbReference type="ARBA" id="ARBA00049176"/>
    </source>
</evidence>
<evidence type="ECO:0000256" key="13">
    <source>
        <dbReference type="PIRSR" id="PIRSR603542-2"/>
    </source>
</evidence>
<sequence>MAAEAVLTKGSAARTLAALFPPGIGVGACVVGQGGPLLGMECAAMARAVPARQAEFAAGRHAARQAMAGLGLPASPIPMGADRAPIWPAGVTGSITHHGTLALAVAARADTLALGLDAEPDEDLPGDLLPLICDSDERGWICGRDRPLRWARLIFAAKEAAYKCQYPLSRTLFGFDALTVRVEPGTAALTARFLCPVAPFAKGRVLHGRFAFAEGLILAGFSLLQEPVRADAASGA</sequence>
<evidence type="ECO:0000256" key="12">
    <source>
        <dbReference type="PIRSR" id="PIRSR603542-1"/>
    </source>
</evidence>
<dbReference type="AlphaFoldDB" id="A0A1H6MZB1"/>
<dbReference type="InterPro" id="IPR008278">
    <property type="entry name" value="4-PPantetheinyl_Trfase_dom"/>
</dbReference>
<proteinExistence type="inferred from homology"/>
<dbReference type="PANTHER" id="PTHR38096">
    <property type="entry name" value="ENTEROBACTIN SYNTHASE COMPONENT D"/>
    <property type="match status" value="1"/>
</dbReference>
<evidence type="ECO:0000313" key="16">
    <source>
        <dbReference type="EMBL" id="SEI05193.1"/>
    </source>
</evidence>
<feature type="binding site" evidence="13">
    <location>
        <position position="119"/>
    </location>
    <ligand>
        <name>Mg(2+)</name>
        <dbReference type="ChEBI" id="CHEBI:18420"/>
    </ligand>
</feature>
<comment type="cofactor">
    <cofactor evidence="13">
        <name>Mg(2+)</name>
        <dbReference type="ChEBI" id="CHEBI:18420"/>
    </cofactor>
</comment>
<comment type="function">
    <text evidence="1">Involved in the biosynthesis of the siderophore enterobactin (enterochelin), which is a macrocyclic trimeric lactone of N-(2,3-dihydroxybenzoyl)-serine. The serine trilactone serves as a scaffolding for the three catechol functionalities that provide hexadentate coordination for the tightly ligated iron(2+) atoms. Plays an essential role in the assembly of the enterobactin by catalyzing the transfer of the 4'-phosphopantetheine (Ppant) moiety from coenzyme A to the apo-domains of both EntB (ArCP domain) and EntF (PCP domain) to yield their holo-forms which make them competent for the activation of 2,3-dihydroxybenzoate (DHB) and L-serine, respectively.</text>
</comment>
<feature type="binding site" evidence="12">
    <location>
        <position position="60"/>
    </location>
    <ligand>
        <name>CoA</name>
        <dbReference type="ChEBI" id="CHEBI:57287"/>
    </ligand>
</feature>
<dbReference type="Pfam" id="PF17837">
    <property type="entry name" value="4PPT_N"/>
    <property type="match status" value="1"/>
</dbReference>